<comment type="catalytic activity">
    <reaction evidence="8">
        <text>adenosine + phosphate = alpha-D-ribose 1-phosphate + adenine</text>
        <dbReference type="Rhea" id="RHEA:27642"/>
        <dbReference type="ChEBI" id="CHEBI:16335"/>
        <dbReference type="ChEBI" id="CHEBI:16708"/>
        <dbReference type="ChEBI" id="CHEBI:43474"/>
        <dbReference type="ChEBI" id="CHEBI:57720"/>
        <dbReference type="EC" id="2.4.2.1"/>
    </reaction>
    <physiologicalReaction direction="left-to-right" evidence="8">
        <dbReference type="Rhea" id="RHEA:27643"/>
    </physiologicalReaction>
</comment>
<evidence type="ECO:0000256" key="9">
    <source>
        <dbReference type="ARBA" id="ARBA00049893"/>
    </source>
</evidence>
<dbReference type="Pfam" id="PF02578">
    <property type="entry name" value="Cu-oxidase_4"/>
    <property type="match status" value="1"/>
</dbReference>
<evidence type="ECO:0000256" key="8">
    <source>
        <dbReference type="ARBA" id="ARBA00048968"/>
    </source>
</evidence>
<protein>
    <recommendedName>
        <fullName evidence="10">Purine nucleoside phosphorylase</fullName>
    </recommendedName>
</protein>
<sequence length="243" mass="25619">MPEFIYPDWSAPKNVRAVTTARTGGVSRGPYGSLNLGDHVGDDPEAVRRNRALLRAALKLPSEPLWLRQVHGTNVVDGAAAETGATADGAWTGKPGVVLAVLTADCLPVFLCDRQGTKVALLHAGWRGLAAGVIEAGVRALGIPGENLSAWLGPAIGPQSYEVGDDVRNAFLGADPEAAQAFAPGAAGRWLADMYALARQRLGALGVREVYGGGHCTLREAGRFFSHRRDGTCGRMASLIWLE</sequence>
<dbReference type="Proteomes" id="UP000178885">
    <property type="component" value="Unassembled WGS sequence"/>
</dbReference>
<evidence type="ECO:0000256" key="1">
    <source>
        <dbReference type="ARBA" id="ARBA00000553"/>
    </source>
</evidence>
<gene>
    <name evidence="11" type="ORF">A2151_02595</name>
</gene>
<dbReference type="GO" id="GO:0005507">
    <property type="term" value="F:copper ion binding"/>
    <property type="evidence" value="ECO:0007669"/>
    <property type="project" value="TreeGrafter"/>
</dbReference>
<dbReference type="SUPFAM" id="SSF64438">
    <property type="entry name" value="CNF1/YfiH-like putative cysteine hydrolases"/>
    <property type="match status" value="1"/>
</dbReference>
<proteinExistence type="inferred from homology"/>
<evidence type="ECO:0000256" key="6">
    <source>
        <dbReference type="ARBA" id="ARBA00022833"/>
    </source>
</evidence>
<reference evidence="11 12" key="1">
    <citation type="journal article" date="2016" name="Nat. Commun.">
        <title>Thousands of microbial genomes shed light on interconnected biogeochemical processes in an aquifer system.</title>
        <authorList>
            <person name="Anantharaman K."/>
            <person name="Brown C.T."/>
            <person name="Hug L.A."/>
            <person name="Sharon I."/>
            <person name="Castelle C.J."/>
            <person name="Probst A.J."/>
            <person name="Thomas B.C."/>
            <person name="Singh A."/>
            <person name="Wilkins M.J."/>
            <person name="Karaoz U."/>
            <person name="Brodie E.L."/>
            <person name="Williams K.H."/>
            <person name="Hubbard S.S."/>
            <person name="Banfield J.F."/>
        </authorList>
    </citation>
    <scope>NUCLEOTIDE SEQUENCE [LARGE SCALE GENOMIC DNA]</scope>
</reference>
<accession>A0A1F6TTY9</accession>
<comment type="catalytic activity">
    <reaction evidence="7">
        <text>adenosine + H2O + H(+) = inosine + NH4(+)</text>
        <dbReference type="Rhea" id="RHEA:24408"/>
        <dbReference type="ChEBI" id="CHEBI:15377"/>
        <dbReference type="ChEBI" id="CHEBI:15378"/>
        <dbReference type="ChEBI" id="CHEBI:16335"/>
        <dbReference type="ChEBI" id="CHEBI:17596"/>
        <dbReference type="ChEBI" id="CHEBI:28938"/>
        <dbReference type="EC" id="3.5.4.4"/>
    </reaction>
    <physiologicalReaction direction="left-to-right" evidence="7">
        <dbReference type="Rhea" id="RHEA:24409"/>
    </physiologicalReaction>
</comment>
<comment type="catalytic activity">
    <reaction evidence="9">
        <text>S-methyl-5'-thioadenosine + phosphate = 5-(methylsulfanyl)-alpha-D-ribose 1-phosphate + adenine</text>
        <dbReference type="Rhea" id="RHEA:11852"/>
        <dbReference type="ChEBI" id="CHEBI:16708"/>
        <dbReference type="ChEBI" id="CHEBI:17509"/>
        <dbReference type="ChEBI" id="CHEBI:43474"/>
        <dbReference type="ChEBI" id="CHEBI:58533"/>
        <dbReference type="EC" id="2.4.2.28"/>
    </reaction>
    <physiologicalReaction direction="left-to-right" evidence="9">
        <dbReference type="Rhea" id="RHEA:11853"/>
    </physiologicalReaction>
</comment>
<comment type="caution">
    <text evidence="11">The sequence shown here is derived from an EMBL/GenBank/DDBJ whole genome shotgun (WGS) entry which is preliminary data.</text>
</comment>
<dbReference type="PANTHER" id="PTHR30616:SF2">
    <property type="entry name" value="PURINE NUCLEOSIDE PHOSPHORYLASE LACC1"/>
    <property type="match status" value="1"/>
</dbReference>
<evidence type="ECO:0000256" key="10">
    <source>
        <dbReference type="RuleBase" id="RU361274"/>
    </source>
</evidence>
<dbReference type="InterPro" id="IPR011324">
    <property type="entry name" value="Cytotoxic_necrot_fac-like_cat"/>
</dbReference>
<evidence type="ECO:0000256" key="7">
    <source>
        <dbReference type="ARBA" id="ARBA00047989"/>
    </source>
</evidence>
<dbReference type="AlphaFoldDB" id="A0A1F6TTY9"/>
<keyword evidence="4" id="KW-0479">Metal-binding</keyword>
<evidence type="ECO:0000313" key="11">
    <source>
        <dbReference type="EMBL" id="OGI48597.1"/>
    </source>
</evidence>
<evidence type="ECO:0000256" key="5">
    <source>
        <dbReference type="ARBA" id="ARBA00022801"/>
    </source>
</evidence>
<comment type="similarity">
    <text evidence="2 10">Belongs to the purine nucleoside phosphorylase YfiH/LACC1 family.</text>
</comment>
<organism evidence="11 12">
    <name type="scientific">Candidatus Muproteobacteria bacterium RBG_16_65_34</name>
    <dbReference type="NCBI Taxonomy" id="1817760"/>
    <lineage>
        <taxon>Bacteria</taxon>
        <taxon>Pseudomonadati</taxon>
        <taxon>Pseudomonadota</taxon>
        <taxon>Candidatus Muproteobacteria</taxon>
    </lineage>
</organism>
<evidence type="ECO:0000256" key="3">
    <source>
        <dbReference type="ARBA" id="ARBA00022679"/>
    </source>
</evidence>
<dbReference type="InterPro" id="IPR038371">
    <property type="entry name" value="Cu_polyphenol_OxRdtase_sf"/>
</dbReference>
<evidence type="ECO:0000256" key="2">
    <source>
        <dbReference type="ARBA" id="ARBA00007353"/>
    </source>
</evidence>
<dbReference type="STRING" id="1817760.A2151_02595"/>
<keyword evidence="5" id="KW-0378">Hydrolase</keyword>
<keyword evidence="3" id="KW-0808">Transferase</keyword>
<dbReference type="Gene3D" id="3.60.140.10">
    <property type="entry name" value="CNF1/YfiH-like putative cysteine hydrolases"/>
    <property type="match status" value="1"/>
</dbReference>
<dbReference type="EMBL" id="MFSU01000024">
    <property type="protein sequence ID" value="OGI48597.1"/>
    <property type="molecule type" value="Genomic_DNA"/>
</dbReference>
<comment type="catalytic activity">
    <reaction evidence="1">
        <text>inosine + phosphate = alpha-D-ribose 1-phosphate + hypoxanthine</text>
        <dbReference type="Rhea" id="RHEA:27646"/>
        <dbReference type="ChEBI" id="CHEBI:17368"/>
        <dbReference type="ChEBI" id="CHEBI:17596"/>
        <dbReference type="ChEBI" id="CHEBI:43474"/>
        <dbReference type="ChEBI" id="CHEBI:57720"/>
        <dbReference type="EC" id="2.4.2.1"/>
    </reaction>
    <physiologicalReaction direction="left-to-right" evidence="1">
        <dbReference type="Rhea" id="RHEA:27647"/>
    </physiologicalReaction>
</comment>
<dbReference type="GO" id="GO:0016787">
    <property type="term" value="F:hydrolase activity"/>
    <property type="evidence" value="ECO:0007669"/>
    <property type="project" value="UniProtKB-KW"/>
</dbReference>
<dbReference type="CDD" id="cd16833">
    <property type="entry name" value="YfiH"/>
    <property type="match status" value="1"/>
</dbReference>
<dbReference type="GO" id="GO:0017061">
    <property type="term" value="F:S-methyl-5-thioadenosine phosphorylase activity"/>
    <property type="evidence" value="ECO:0007669"/>
    <property type="project" value="UniProtKB-EC"/>
</dbReference>
<keyword evidence="6" id="KW-0862">Zinc</keyword>
<dbReference type="PANTHER" id="PTHR30616">
    <property type="entry name" value="UNCHARACTERIZED PROTEIN YFIH"/>
    <property type="match status" value="1"/>
</dbReference>
<evidence type="ECO:0000256" key="4">
    <source>
        <dbReference type="ARBA" id="ARBA00022723"/>
    </source>
</evidence>
<name>A0A1F6TTY9_9PROT</name>
<dbReference type="NCBIfam" id="TIGR00726">
    <property type="entry name" value="peptidoglycan editing factor PgeF"/>
    <property type="match status" value="1"/>
</dbReference>
<evidence type="ECO:0000313" key="12">
    <source>
        <dbReference type="Proteomes" id="UP000178885"/>
    </source>
</evidence>
<dbReference type="InterPro" id="IPR003730">
    <property type="entry name" value="Cu_polyphenol_OxRdtase"/>
</dbReference>